<organism evidence="1 2">
    <name type="scientific">Trichinella britovi</name>
    <name type="common">Parasitic roundworm</name>
    <dbReference type="NCBI Taxonomy" id="45882"/>
    <lineage>
        <taxon>Eukaryota</taxon>
        <taxon>Metazoa</taxon>
        <taxon>Ecdysozoa</taxon>
        <taxon>Nematoda</taxon>
        <taxon>Enoplea</taxon>
        <taxon>Dorylaimia</taxon>
        <taxon>Trichinellida</taxon>
        <taxon>Trichinellidae</taxon>
        <taxon>Trichinella</taxon>
    </lineage>
</organism>
<gene>
    <name evidence="1" type="ORF">T03_12619</name>
</gene>
<comment type="caution">
    <text evidence="1">The sequence shown here is derived from an EMBL/GenBank/DDBJ whole genome shotgun (WGS) entry which is preliminary data.</text>
</comment>
<dbReference type="AlphaFoldDB" id="A0A0V0Z202"/>
<evidence type="ECO:0000313" key="2">
    <source>
        <dbReference type="Proteomes" id="UP000054653"/>
    </source>
</evidence>
<protein>
    <submittedName>
        <fullName evidence="1">Uncharacterized protein</fullName>
    </submittedName>
</protein>
<sequence length="43" mass="4586">LVAQSRELCSLAGVRTGALSATFHFDAFSAADHRSCGRYVTGR</sequence>
<feature type="non-terminal residue" evidence="1">
    <location>
        <position position="1"/>
    </location>
</feature>
<accession>A0A0V0Z202</accession>
<keyword evidence="2" id="KW-1185">Reference proteome</keyword>
<name>A0A0V0Z202_TRIBR</name>
<dbReference type="Proteomes" id="UP000054653">
    <property type="component" value="Unassembled WGS sequence"/>
</dbReference>
<proteinExistence type="predicted"/>
<evidence type="ECO:0000313" key="1">
    <source>
        <dbReference type="EMBL" id="KRY06058.1"/>
    </source>
</evidence>
<reference evidence="1 2" key="1">
    <citation type="submission" date="2015-01" db="EMBL/GenBank/DDBJ databases">
        <title>Evolution of Trichinella species and genotypes.</title>
        <authorList>
            <person name="Korhonen P.K."/>
            <person name="Edoardo P."/>
            <person name="Giuseppe L.R."/>
            <person name="Gasser R.B."/>
        </authorList>
    </citation>
    <scope>NUCLEOTIDE SEQUENCE [LARGE SCALE GENOMIC DNA]</scope>
    <source>
        <strain evidence="1">ISS120</strain>
    </source>
</reference>
<dbReference type="EMBL" id="JYDI01004649">
    <property type="protein sequence ID" value="KRY06058.1"/>
    <property type="molecule type" value="Genomic_DNA"/>
</dbReference>